<dbReference type="Gene3D" id="3.20.20.150">
    <property type="entry name" value="Divalent-metal-dependent TIM barrel enzymes"/>
    <property type="match status" value="1"/>
</dbReference>
<evidence type="ECO:0000313" key="3">
    <source>
        <dbReference type="Proteomes" id="UP000006919"/>
    </source>
</evidence>
<dbReference type="EMBL" id="CP002403">
    <property type="protein sequence ID" value="ADU22543.1"/>
    <property type="molecule type" value="Genomic_DNA"/>
</dbReference>
<dbReference type="OrthoDB" id="128241at2"/>
<feature type="domain" description="Xylose isomerase-like TIM barrel" evidence="1">
    <location>
        <begin position="22"/>
        <end position="268"/>
    </location>
</feature>
<dbReference type="InterPro" id="IPR013022">
    <property type="entry name" value="Xyl_isomerase-like_TIM-brl"/>
</dbReference>
<keyword evidence="2" id="KW-0413">Isomerase</keyword>
<sequence>MRLGTSSPLSHSSAEEWAKKHKELGCRAVNFPVNSDEPQDRIDEYKNAANKHGLTIAEVGIWRNALASNEAERKINLDYCVEQLRLADYLGARCAVNVAGAFGKRWDGHYKANFTDEAWKKTAAMIREIIDRANVKNTYFTIEPMPWMIPTGPNEYLKLLEMVDRDRFAVHLDGINMINSAERYFACEEFIDECIEKLGKYIRSCHIKDVHLKEEYTFQLAECAPGEGEFPLRYYAGKLNELDKDMPIILEHLDTDEEYLEYLGFLKEELEGLY</sequence>
<dbReference type="Proteomes" id="UP000006919">
    <property type="component" value="Chromosome"/>
</dbReference>
<dbReference type="RefSeq" id="WP_013498703.1">
    <property type="nucleotide sequence ID" value="NC_014833.1"/>
</dbReference>
<dbReference type="AlphaFoldDB" id="E6UAZ7"/>
<dbReference type="eggNOG" id="COG1082">
    <property type="taxonomic scope" value="Bacteria"/>
</dbReference>
<dbReference type="InterPro" id="IPR050312">
    <property type="entry name" value="IolE/XylAMocC-like"/>
</dbReference>
<protein>
    <submittedName>
        <fullName evidence="2">Xylose isomerase domain-containing protein TIM barrel</fullName>
    </submittedName>
</protein>
<organism evidence="2 3">
    <name type="scientific">Ruminococcus albus (strain ATCC 27210 / DSM 20455 / JCM 14654 / NCDO 2250 / 7)</name>
    <dbReference type="NCBI Taxonomy" id="697329"/>
    <lineage>
        <taxon>Bacteria</taxon>
        <taxon>Bacillati</taxon>
        <taxon>Bacillota</taxon>
        <taxon>Clostridia</taxon>
        <taxon>Eubacteriales</taxon>
        <taxon>Oscillospiraceae</taxon>
        <taxon>Ruminococcus</taxon>
    </lineage>
</organism>
<dbReference type="InterPro" id="IPR036237">
    <property type="entry name" value="Xyl_isomerase-like_sf"/>
</dbReference>
<dbReference type="SUPFAM" id="SSF51658">
    <property type="entry name" value="Xylose isomerase-like"/>
    <property type="match status" value="1"/>
</dbReference>
<accession>E6UAZ7</accession>
<gene>
    <name evidence="2" type="ordered locus">Rumal_2051</name>
</gene>
<evidence type="ECO:0000259" key="1">
    <source>
        <dbReference type="Pfam" id="PF01261"/>
    </source>
</evidence>
<dbReference type="PANTHER" id="PTHR12110">
    <property type="entry name" value="HYDROXYPYRUVATE ISOMERASE"/>
    <property type="match status" value="1"/>
</dbReference>
<dbReference type="STRING" id="697329.Rumal_2051"/>
<reference evidence="2 3" key="1">
    <citation type="journal article" date="2011" name="J. Bacteriol.">
        <title>Complete genome of the cellulolytic ruminal bacterium Ruminococcus albus 7.</title>
        <authorList>
            <person name="Suen G."/>
            <person name="Stevenson D.M."/>
            <person name="Bruce D.C."/>
            <person name="Chertkov O."/>
            <person name="Copeland A."/>
            <person name="Cheng J.F."/>
            <person name="Detter C."/>
            <person name="Detter J.C."/>
            <person name="Goodwin L.A."/>
            <person name="Han C.S."/>
            <person name="Hauser L.J."/>
            <person name="Ivanova N.N."/>
            <person name="Kyrpides N.C."/>
            <person name="Land M.L."/>
            <person name="Lapidus A."/>
            <person name="Lucas S."/>
            <person name="Ovchinnikova G."/>
            <person name="Pitluck S."/>
            <person name="Tapia R."/>
            <person name="Woyke T."/>
            <person name="Boyum J."/>
            <person name="Mead D."/>
            <person name="Weimer P.J."/>
        </authorList>
    </citation>
    <scope>NUCLEOTIDE SEQUENCE [LARGE SCALE GENOMIC DNA]</scope>
    <source>
        <strain evidence="3">ATCC 27210 / DSM 20455 / JCM 14654 / NCDO 2250 / 7</strain>
    </source>
</reference>
<name>E6UAZ7_RUMA7</name>
<dbReference type="HOGENOM" id="CLU_080433_0_0_9"/>
<dbReference type="GO" id="GO:0016853">
    <property type="term" value="F:isomerase activity"/>
    <property type="evidence" value="ECO:0007669"/>
    <property type="project" value="UniProtKB-KW"/>
</dbReference>
<dbReference type="Pfam" id="PF01261">
    <property type="entry name" value="AP_endonuc_2"/>
    <property type="match status" value="1"/>
</dbReference>
<dbReference type="PANTHER" id="PTHR12110:SF21">
    <property type="entry name" value="XYLOSE ISOMERASE-LIKE TIM BARREL DOMAIN-CONTAINING PROTEIN"/>
    <property type="match status" value="1"/>
</dbReference>
<evidence type="ECO:0000313" key="2">
    <source>
        <dbReference type="EMBL" id="ADU22543.1"/>
    </source>
</evidence>
<dbReference type="KEGG" id="ral:Rumal_2051"/>
<proteinExistence type="predicted"/>